<dbReference type="GO" id="GO:1901135">
    <property type="term" value="P:carbohydrate derivative metabolic process"/>
    <property type="evidence" value="ECO:0007669"/>
    <property type="project" value="InterPro"/>
</dbReference>
<keyword evidence="5" id="KW-0479">Metal-binding</keyword>
<dbReference type="Pfam" id="PF00571">
    <property type="entry name" value="CBS"/>
    <property type="match status" value="2"/>
</dbReference>
<dbReference type="Gene3D" id="3.40.50.10490">
    <property type="entry name" value="Glucose-6-phosphate isomerase like protein, domain 1"/>
    <property type="match status" value="1"/>
</dbReference>
<evidence type="ECO:0000256" key="7">
    <source>
        <dbReference type="PROSITE-ProRule" id="PRU00703"/>
    </source>
</evidence>
<dbReference type="GO" id="GO:0046872">
    <property type="term" value="F:metal ion binding"/>
    <property type="evidence" value="ECO:0007669"/>
    <property type="project" value="UniProtKB-KW"/>
</dbReference>
<comment type="similarity">
    <text evidence="1 4">Belongs to the SIS family. GutQ/KpsF subfamily.</text>
</comment>
<dbReference type="PROSITE" id="PS51464">
    <property type="entry name" value="SIS"/>
    <property type="match status" value="1"/>
</dbReference>
<evidence type="ECO:0000259" key="8">
    <source>
        <dbReference type="PROSITE" id="PS51371"/>
    </source>
</evidence>
<dbReference type="InterPro" id="IPR046348">
    <property type="entry name" value="SIS_dom_sf"/>
</dbReference>
<feature type="site" description="Catalytically relevant" evidence="6">
    <location>
        <position position="185"/>
    </location>
</feature>
<evidence type="ECO:0000259" key="9">
    <source>
        <dbReference type="PROSITE" id="PS51464"/>
    </source>
</evidence>
<keyword evidence="3 7" id="KW-0129">CBS domain</keyword>
<feature type="site" description="Catalytically relevant" evidence="6">
    <location>
        <position position="103"/>
    </location>
</feature>
<dbReference type="PIRSF" id="PIRSF004692">
    <property type="entry name" value="KdsD_KpsF"/>
    <property type="match status" value="1"/>
</dbReference>
<reference evidence="10 11" key="1">
    <citation type="submission" date="2018-01" db="EMBL/GenBank/DDBJ databases">
        <title>Metagenomic assembled genomes from two thermal pools in the Uzon Caldera, Kamchatka, Russia.</title>
        <authorList>
            <person name="Wilkins L."/>
            <person name="Ettinger C."/>
        </authorList>
    </citation>
    <scope>NUCLEOTIDE SEQUENCE [LARGE SCALE GENOMIC DNA]</scope>
    <source>
        <strain evidence="10">ZAV-04</strain>
    </source>
</reference>
<keyword evidence="10" id="KW-0413">Isomerase</keyword>
<evidence type="ECO:0000256" key="3">
    <source>
        <dbReference type="ARBA" id="ARBA00023122"/>
    </source>
</evidence>
<feature type="domain" description="CBS" evidence="8">
    <location>
        <begin position="204"/>
        <end position="261"/>
    </location>
</feature>
<feature type="domain" description="SIS" evidence="9">
    <location>
        <begin position="33"/>
        <end position="176"/>
    </location>
</feature>
<sequence>MENLINVAKRVLTIEAQSLQELKERINEDFLKAVEIIHNSKGRVVVTGMGKSGLVGRKIAATLASTGTPSFFMHPAEASHGDLGMVTEDDVVIAISNSGETEEVLRLIPYLKYFNVKIIALTGNPNSTLARQADVTLDVSVKEEACPFGFIPTASTTVTLAMGDALAVALIMRNGFKKEDFAVFHPGGSLGRKMLTKVKDLMHMGEELPVAHPDTVMLDAVLEISSKRLGVVVIVDEKMKILGIITDGDVRRGVQKYGKELFELKVSEIMTRNPKTINEEELAAVALSTMQKYSITSLVVPASDGTLKGLIHIHDILKKGIF</sequence>
<gene>
    <name evidence="10" type="ORF">C0186_05180</name>
</gene>
<evidence type="ECO:0000256" key="2">
    <source>
        <dbReference type="ARBA" id="ARBA00022737"/>
    </source>
</evidence>
<dbReference type="PANTHER" id="PTHR42745">
    <property type="match status" value="1"/>
</dbReference>
<dbReference type="PANTHER" id="PTHR42745:SF1">
    <property type="entry name" value="ARABINOSE 5-PHOSPHATE ISOMERASE KDSD"/>
    <property type="match status" value="1"/>
</dbReference>
<dbReference type="AlphaFoldDB" id="A0A2J6WJ25"/>
<dbReference type="GO" id="GO:0097367">
    <property type="term" value="F:carbohydrate derivative binding"/>
    <property type="evidence" value="ECO:0007669"/>
    <property type="project" value="InterPro"/>
</dbReference>
<dbReference type="CDD" id="cd05014">
    <property type="entry name" value="SIS_Kpsf"/>
    <property type="match status" value="1"/>
</dbReference>
<keyword evidence="2" id="KW-0677">Repeat</keyword>
<proteinExistence type="inferred from homology"/>
<dbReference type="SUPFAM" id="SSF53697">
    <property type="entry name" value="SIS domain"/>
    <property type="match status" value="1"/>
</dbReference>
<feature type="binding site" evidence="5">
    <location>
        <position position="74"/>
    </location>
    <ligand>
        <name>Zn(2+)</name>
        <dbReference type="ChEBI" id="CHEBI:29105"/>
    </ligand>
</feature>
<accession>A0A2J6WJ25</accession>
<dbReference type="FunFam" id="3.40.50.10490:FF:000011">
    <property type="entry name" value="Arabinose 5-phosphate isomerase"/>
    <property type="match status" value="1"/>
</dbReference>
<dbReference type="PROSITE" id="PS51371">
    <property type="entry name" value="CBS"/>
    <property type="match status" value="2"/>
</dbReference>
<evidence type="ECO:0000313" key="11">
    <source>
        <dbReference type="Proteomes" id="UP000242288"/>
    </source>
</evidence>
<dbReference type="SMART" id="SM00116">
    <property type="entry name" value="CBS"/>
    <property type="match status" value="2"/>
</dbReference>
<dbReference type="InterPro" id="IPR035474">
    <property type="entry name" value="SIS_Kpsf"/>
</dbReference>
<dbReference type="NCBIfam" id="TIGR00393">
    <property type="entry name" value="kpsF"/>
    <property type="match status" value="1"/>
</dbReference>
<feature type="site" description="Catalytically relevant" evidence="6">
    <location>
        <position position="51"/>
    </location>
</feature>
<dbReference type="EMBL" id="PNIO01000044">
    <property type="protein sequence ID" value="PMP70299.1"/>
    <property type="molecule type" value="Genomic_DNA"/>
</dbReference>
<evidence type="ECO:0000256" key="6">
    <source>
        <dbReference type="PIRSR" id="PIRSR004692-3"/>
    </source>
</evidence>
<feature type="site" description="Catalytically relevant" evidence="6">
    <location>
        <position position="144"/>
    </location>
</feature>
<dbReference type="InterPro" id="IPR000644">
    <property type="entry name" value="CBS_dom"/>
</dbReference>
<dbReference type="InterPro" id="IPR046342">
    <property type="entry name" value="CBS_dom_sf"/>
</dbReference>
<dbReference type="CDD" id="cd04604">
    <property type="entry name" value="CBS_pair_SIS_assoc"/>
    <property type="match status" value="1"/>
</dbReference>
<dbReference type="InterPro" id="IPR001347">
    <property type="entry name" value="SIS_dom"/>
</dbReference>
<protein>
    <submittedName>
        <fullName evidence="10">D-arabinose 5-phosphate isomerase</fullName>
    </submittedName>
</protein>
<comment type="caution">
    <text evidence="10">The sequence shown here is derived from an EMBL/GenBank/DDBJ whole genome shotgun (WGS) entry which is preliminary data.</text>
</comment>
<evidence type="ECO:0000313" key="10">
    <source>
        <dbReference type="EMBL" id="PMP70299.1"/>
    </source>
</evidence>
<keyword evidence="5" id="KW-0862">Zinc</keyword>
<name>A0A2J6WJ25_9BACT</name>
<evidence type="ECO:0000256" key="1">
    <source>
        <dbReference type="ARBA" id="ARBA00008165"/>
    </source>
</evidence>
<dbReference type="GO" id="GO:0005975">
    <property type="term" value="P:carbohydrate metabolic process"/>
    <property type="evidence" value="ECO:0007669"/>
    <property type="project" value="InterPro"/>
</dbReference>
<feature type="domain" description="CBS" evidence="8">
    <location>
        <begin position="270"/>
        <end position="322"/>
    </location>
</feature>
<dbReference type="Pfam" id="PF01380">
    <property type="entry name" value="SIS"/>
    <property type="match status" value="1"/>
</dbReference>
<organism evidence="10 11">
    <name type="scientific">Thermodesulfovibrio aggregans</name>
    <dbReference type="NCBI Taxonomy" id="86166"/>
    <lineage>
        <taxon>Bacteria</taxon>
        <taxon>Pseudomonadati</taxon>
        <taxon>Nitrospirota</taxon>
        <taxon>Thermodesulfovibrionia</taxon>
        <taxon>Thermodesulfovibrionales</taxon>
        <taxon>Thermodesulfovibrionaceae</taxon>
        <taxon>Thermodesulfovibrio</taxon>
    </lineage>
</organism>
<dbReference type="Proteomes" id="UP000242288">
    <property type="component" value="Unassembled WGS sequence"/>
</dbReference>
<evidence type="ECO:0000256" key="4">
    <source>
        <dbReference type="PIRNR" id="PIRNR004692"/>
    </source>
</evidence>
<dbReference type="InterPro" id="IPR050986">
    <property type="entry name" value="GutQ/KpsF_isomerases"/>
</dbReference>
<dbReference type="Gene3D" id="3.10.580.10">
    <property type="entry name" value="CBS-domain"/>
    <property type="match status" value="1"/>
</dbReference>
<dbReference type="InterPro" id="IPR004800">
    <property type="entry name" value="KdsD/KpsF-type"/>
</dbReference>
<evidence type="ECO:0000256" key="5">
    <source>
        <dbReference type="PIRSR" id="PIRSR004692-2"/>
    </source>
</evidence>
<dbReference type="GO" id="GO:0019146">
    <property type="term" value="F:arabinose-5-phosphate isomerase activity"/>
    <property type="evidence" value="ECO:0007669"/>
    <property type="project" value="UniProtKB-ARBA"/>
</dbReference>